<dbReference type="PANTHER" id="PTHR31121">
    <property type="entry name" value="ALPHA-1,2 MANNOSYLTRANSFERASE KTR1"/>
    <property type="match status" value="1"/>
</dbReference>
<evidence type="ECO:0000256" key="1">
    <source>
        <dbReference type="ARBA" id="ARBA00007677"/>
    </source>
</evidence>
<keyword evidence="4" id="KW-1185">Reference proteome</keyword>
<proteinExistence type="inferred from homology"/>
<keyword evidence="2" id="KW-0808">Transferase</keyword>
<dbReference type="Gene3D" id="3.90.550.10">
    <property type="entry name" value="Spore Coat Polysaccharide Biosynthesis Protein SpsA, Chain A"/>
    <property type="match status" value="1"/>
</dbReference>
<accession>A0ABR3IUB0</accession>
<comment type="similarity">
    <text evidence="1">Belongs to the glycosyltransferase 15 family.</text>
</comment>
<dbReference type="EMBL" id="JASNQZ010000015">
    <property type="protein sequence ID" value="KAL0946882.1"/>
    <property type="molecule type" value="Genomic_DNA"/>
</dbReference>
<name>A0ABR3IUB0_9AGAR</name>
<dbReference type="InterPro" id="IPR002685">
    <property type="entry name" value="Glyco_trans_15"/>
</dbReference>
<protein>
    <submittedName>
        <fullName evidence="3">Uncharacterized protein</fullName>
    </submittedName>
</protein>
<evidence type="ECO:0000313" key="4">
    <source>
        <dbReference type="Proteomes" id="UP001556367"/>
    </source>
</evidence>
<dbReference type="InterPro" id="IPR029044">
    <property type="entry name" value="Nucleotide-diphossugar_trans"/>
</dbReference>
<sequence>MLVPMMTPRRLITLTVSAVISIHFLLGTVHNDYARFSSFQNLSHHFSALRNYTGDAWHPSPVVDDVLPPPRESSPIELPSLHNATLPHELLVRRANATLVMLCRNEDLAGVLTSVKGMEDRFNKKYKYPWVLLNEKPFTQEFKEHVSTLTDAPIYFGQIPNEHWYQPSWIDEKRAEQGRMRMSAQRIIYADSVPYRNMCRFNSGFFFHHELLKPYRYYWRVEPEVSYFCDIDYDPFLWMEDNDKVYGFTISLYEWEPTIPTLWSTVKEFMALHPEYIAEQNSMDFLSDNGGETYNLCHCAPDLSVTSKYVLTPLPLLCWQTGATLKFRTWTSGEAKPTKSFSISWNPRAGSTTSAGVMHPFTA</sequence>
<dbReference type="Proteomes" id="UP001556367">
    <property type="component" value="Unassembled WGS sequence"/>
</dbReference>
<dbReference type="PANTHER" id="PTHR31121:SF6">
    <property type="entry name" value="ALPHA-1,2 MANNOSYLTRANSFERASE KTR1"/>
    <property type="match status" value="1"/>
</dbReference>
<organism evidence="3 4">
    <name type="scientific">Hohenbuehelia grisea</name>
    <dbReference type="NCBI Taxonomy" id="104357"/>
    <lineage>
        <taxon>Eukaryota</taxon>
        <taxon>Fungi</taxon>
        <taxon>Dikarya</taxon>
        <taxon>Basidiomycota</taxon>
        <taxon>Agaricomycotina</taxon>
        <taxon>Agaricomycetes</taxon>
        <taxon>Agaricomycetidae</taxon>
        <taxon>Agaricales</taxon>
        <taxon>Pleurotineae</taxon>
        <taxon>Pleurotaceae</taxon>
        <taxon>Hohenbuehelia</taxon>
    </lineage>
</organism>
<evidence type="ECO:0000256" key="2">
    <source>
        <dbReference type="ARBA" id="ARBA00022679"/>
    </source>
</evidence>
<dbReference type="Pfam" id="PF01793">
    <property type="entry name" value="Glyco_transf_15"/>
    <property type="match status" value="1"/>
</dbReference>
<evidence type="ECO:0000313" key="3">
    <source>
        <dbReference type="EMBL" id="KAL0946882.1"/>
    </source>
</evidence>
<gene>
    <name evidence="3" type="ORF">HGRIS_013048</name>
</gene>
<dbReference type="SUPFAM" id="SSF53448">
    <property type="entry name" value="Nucleotide-diphospho-sugar transferases"/>
    <property type="match status" value="1"/>
</dbReference>
<reference evidence="4" key="1">
    <citation type="submission" date="2024-06" db="EMBL/GenBank/DDBJ databases">
        <title>Multi-omics analyses provide insights into the biosynthesis of the anticancer antibiotic pleurotin in Hohenbuehelia grisea.</title>
        <authorList>
            <person name="Weaver J.A."/>
            <person name="Alberti F."/>
        </authorList>
    </citation>
    <scope>NUCLEOTIDE SEQUENCE [LARGE SCALE GENOMIC DNA]</scope>
    <source>
        <strain evidence="4">T-177</strain>
    </source>
</reference>
<comment type="caution">
    <text evidence="3">The sequence shown here is derived from an EMBL/GenBank/DDBJ whole genome shotgun (WGS) entry which is preliminary data.</text>
</comment>